<keyword evidence="3" id="KW-1185">Reference proteome</keyword>
<protein>
    <submittedName>
        <fullName evidence="2">Uncharacterized protein</fullName>
    </submittedName>
</protein>
<reference evidence="2 3" key="1">
    <citation type="submission" date="2024-04" db="EMBL/GenBank/DDBJ databases">
        <authorList>
            <consortium name="Genoscope - CEA"/>
            <person name="William W."/>
        </authorList>
    </citation>
    <scope>NUCLEOTIDE SEQUENCE [LARGE SCALE GENOMIC DNA]</scope>
</reference>
<keyword evidence="1" id="KW-0472">Membrane</keyword>
<evidence type="ECO:0000313" key="3">
    <source>
        <dbReference type="Proteomes" id="UP001497497"/>
    </source>
</evidence>
<keyword evidence="1" id="KW-1133">Transmembrane helix</keyword>
<dbReference type="PANTHER" id="PTHR33444:SF2">
    <property type="entry name" value="MARVEL DOMAIN-CONTAINING PROTEIN"/>
    <property type="match status" value="1"/>
</dbReference>
<dbReference type="AlphaFoldDB" id="A0AAV2IPR4"/>
<gene>
    <name evidence="2" type="ORF">GSLYS_00021757001</name>
</gene>
<dbReference type="InterPro" id="IPR040350">
    <property type="entry name" value="TMEM272"/>
</dbReference>
<dbReference type="EMBL" id="CAXITT010001351">
    <property type="protein sequence ID" value="CAL1548440.1"/>
    <property type="molecule type" value="Genomic_DNA"/>
</dbReference>
<comment type="caution">
    <text evidence="2">The sequence shown here is derived from an EMBL/GenBank/DDBJ whole genome shotgun (WGS) entry which is preliminary data.</text>
</comment>
<accession>A0AAV2IPR4</accession>
<evidence type="ECO:0000313" key="2">
    <source>
        <dbReference type="EMBL" id="CAL1548440.1"/>
    </source>
</evidence>
<sequence length="267" mass="30014">MDLSERIVKWSQSLSKMDRPYKGSHFADHGLEGSVIDVPLMRQPSVIVRIREARRQSKGPINFFSKSVAIIMSTVCFTVLMTLIWAVPITKIALGTVYIGDCPARPEIPFFLIVSGAVSTARDFFAILMRCVFTEEQYFRHELKLGCFVIFIEMIDVGLLAYGSYIIFGLTNWNFEENSPRYCRPALYWFAFWVTAGALVTLATLISLCCCVACTLPLRDEPPVTEVDIVTIPQNTDLSPSLVKILPAPMDHLERQSSMSILSVRTS</sequence>
<dbReference type="PANTHER" id="PTHR33444">
    <property type="entry name" value="SI:DKEY-19B23.12-RELATED"/>
    <property type="match status" value="1"/>
</dbReference>
<proteinExistence type="predicted"/>
<keyword evidence="1" id="KW-0812">Transmembrane</keyword>
<feature type="transmembrane region" description="Helical" evidence="1">
    <location>
        <begin position="145"/>
        <end position="168"/>
    </location>
</feature>
<feature type="transmembrane region" description="Helical" evidence="1">
    <location>
        <begin position="188"/>
        <end position="216"/>
    </location>
</feature>
<feature type="transmembrane region" description="Helical" evidence="1">
    <location>
        <begin position="108"/>
        <end position="133"/>
    </location>
</feature>
<evidence type="ECO:0000256" key="1">
    <source>
        <dbReference type="SAM" id="Phobius"/>
    </source>
</evidence>
<organism evidence="2 3">
    <name type="scientific">Lymnaea stagnalis</name>
    <name type="common">Great pond snail</name>
    <name type="synonym">Helix stagnalis</name>
    <dbReference type="NCBI Taxonomy" id="6523"/>
    <lineage>
        <taxon>Eukaryota</taxon>
        <taxon>Metazoa</taxon>
        <taxon>Spiralia</taxon>
        <taxon>Lophotrochozoa</taxon>
        <taxon>Mollusca</taxon>
        <taxon>Gastropoda</taxon>
        <taxon>Heterobranchia</taxon>
        <taxon>Euthyneura</taxon>
        <taxon>Panpulmonata</taxon>
        <taxon>Hygrophila</taxon>
        <taxon>Lymnaeoidea</taxon>
        <taxon>Lymnaeidae</taxon>
        <taxon>Lymnaea</taxon>
    </lineage>
</organism>
<name>A0AAV2IPR4_LYMST</name>
<feature type="transmembrane region" description="Helical" evidence="1">
    <location>
        <begin position="63"/>
        <end position="88"/>
    </location>
</feature>
<dbReference type="Proteomes" id="UP001497497">
    <property type="component" value="Unassembled WGS sequence"/>
</dbReference>